<organism evidence="1 2">
    <name type="scientific">Actinomyces howellii</name>
    <dbReference type="NCBI Taxonomy" id="52771"/>
    <lineage>
        <taxon>Bacteria</taxon>
        <taxon>Bacillati</taxon>
        <taxon>Actinomycetota</taxon>
        <taxon>Actinomycetes</taxon>
        <taxon>Actinomycetales</taxon>
        <taxon>Actinomycetaceae</taxon>
        <taxon>Actinomyces</taxon>
    </lineage>
</organism>
<dbReference type="OrthoDB" id="9996700at2"/>
<dbReference type="KEGG" id="ahw:NCTC11636_01329"/>
<evidence type="ECO:0000313" key="1">
    <source>
        <dbReference type="EMBL" id="VEG28044.1"/>
    </source>
</evidence>
<sequence>MVRVQIDRAGVEALMVSQPMQAAMLAAGQDVAAEAARRSPRRTGQLAASFSVESAVATVVARGRASRRASGRVTTDVPHAAAAEFGHMSGKAVGAGGVRSAVPGAHVLGELAATKAARAARGGRRR</sequence>
<gene>
    <name evidence="1" type="ORF">NCTC11636_01329</name>
</gene>
<accession>A0A448HGQ4</accession>
<protein>
    <recommendedName>
        <fullName evidence="3">HK97 gp10 family phage protein</fullName>
    </recommendedName>
</protein>
<evidence type="ECO:0008006" key="3">
    <source>
        <dbReference type="Google" id="ProtNLM"/>
    </source>
</evidence>
<dbReference type="Proteomes" id="UP000266895">
    <property type="component" value="Chromosome"/>
</dbReference>
<proteinExistence type="predicted"/>
<keyword evidence="2" id="KW-1185">Reference proteome</keyword>
<evidence type="ECO:0000313" key="2">
    <source>
        <dbReference type="Proteomes" id="UP000266895"/>
    </source>
</evidence>
<name>A0A448HGQ4_9ACTO</name>
<dbReference type="EMBL" id="LR134350">
    <property type="protein sequence ID" value="VEG28044.1"/>
    <property type="molecule type" value="Genomic_DNA"/>
</dbReference>
<dbReference type="InterPro" id="IPR010064">
    <property type="entry name" value="HK97-gp10_tail"/>
</dbReference>
<reference evidence="1 2" key="1">
    <citation type="submission" date="2018-12" db="EMBL/GenBank/DDBJ databases">
        <authorList>
            <consortium name="Pathogen Informatics"/>
        </authorList>
    </citation>
    <scope>NUCLEOTIDE SEQUENCE [LARGE SCALE GENOMIC DNA]</scope>
    <source>
        <strain evidence="1 2">NCTC11636</strain>
    </source>
</reference>
<dbReference type="Pfam" id="PF04883">
    <property type="entry name" value="HK97-gp10_like"/>
    <property type="match status" value="1"/>
</dbReference>
<dbReference type="AlphaFoldDB" id="A0A448HGQ4"/>